<comment type="caution">
    <text evidence="2">The sequence shown here is derived from an EMBL/GenBank/DDBJ whole genome shotgun (WGS) entry which is preliminary data.</text>
</comment>
<proteinExistence type="predicted"/>
<sequence>MENVDNMESRSSDIELQDDTVICDTVTISTTHRYPIRDRNKLSLQITSTLDHNYDGFNNFNNWLMKQICSGSIIRAQFAYEHLLTVTGRHDISFEKFKEYIVTYNNNLIKIYSRRNQGTYIIMSTPEQYADLLIKKNESFDDILTFVTHDNNTSIIQTNTSTTKHSNDKKLSLLSAVEIIRENMDSVLKKKLVISPFDLMTLDAESYVKQIPSSLHNFITLCTLSITDYNDFKKHNIDVFDFETAFFNKYQKTLHISSICLDLLNCRNSDYISYKHILLAMVILKLSGCKRLITILNKFGHVSSPDTLSRLTTEAADQASSSEELPKGVNPNNFVVKVVDNCDLNTNSLDGKGSLHYVNTLYIQCDVHVDNTVTIDSNLVEPKQYKRSRKRRFRLSDQNNNTKSVTITLGLQTNDQNIHTNDNNSSISCNNPITVSRSTTLIYVPELFLHGLTFTNLATSLQPMPLLSGYFSKYILPQESIPRSTFVYGCPITHVASSNEAIEEILTTTKQAILDSNHQQEACI</sequence>
<evidence type="ECO:0000313" key="2">
    <source>
        <dbReference type="EMBL" id="CAF4107826.1"/>
    </source>
</evidence>
<gene>
    <name evidence="1" type="ORF">OVA965_LOCUS28554</name>
    <name evidence="2" type="ORF">TMI583_LOCUS29309</name>
</gene>
<accession>A0A8S2QII2</accession>
<dbReference type="EMBL" id="CAJOBA010041140">
    <property type="protein sequence ID" value="CAF4107826.1"/>
    <property type="molecule type" value="Genomic_DNA"/>
</dbReference>
<dbReference type="EMBL" id="CAJNOK010019563">
    <property type="protein sequence ID" value="CAF1301467.1"/>
    <property type="molecule type" value="Genomic_DNA"/>
</dbReference>
<name>A0A8S2QII2_9BILA</name>
<protein>
    <submittedName>
        <fullName evidence="2">Uncharacterized protein</fullName>
    </submittedName>
</protein>
<feature type="non-terminal residue" evidence="2">
    <location>
        <position position="1"/>
    </location>
</feature>
<organism evidence="2 3">
    <name type="scientific">Didymodactylos carnosus</name>
    <dbReference type="NCBI Taxonomy" id="1234261"/>
    <lineage>
        <taxon>Eukaryota</taxon>
        <taxon>Metazoa</taxon>
        <taxon>Spiralia</taxon>
        <taxon>Gnathifera</taxon>
        <taxon>Rotifera</taxon>
        <taxon>Eurotatoria</taxon>
        <taxon>Bdelloidea</taxon>
        <taxon>Philodinida</taxon>
        <taxon>Philodinidae</taxon>
        <taxon>Didymodactylos</taxon>
    </lineage>
</organism>
<evidence type="ECO:0000313" key="1">
    <source>
        <dbReference type="EMBL" id="CAF1301467.1"/>
    </source>
</evidence>
<dbReference type="AlphaFoldDB" id="A0A8S2QII2"/>
<dbReference type="Proteomes" id="UP000677228">
    <property type="component" value="Unassembled WGS sequence"/>
</dbReference>
<dbReference type="Proteomes" id="UP000682733">
    <property type="component" value="Unassembled WGS sequence"/>
</dbReference>
<evidence type="ECO:0000313" key="3">
    <source>
        <dbReference type="Proteomes" id="UP000682733"/>
    </source>
</evidence>
<reference evidence="2" key="1">
    <citation type="submission" date="2021-02" db="EMBL/GenBank/DDBJ databases">
        <authorList>
            <person name="Nowell W R."/>
        </authorList>
    </citation>
    <scope>NUCLEOTIDE SEQUENCE</scope>
</reference>